<dbReference type="OrthoDB" id="129822at2"/>
<dbReference type="Pfam" id="PF02452">
    <property type="entry name" value="PemK_toxin"/>
    <property type="match status" value="1"/>
</dbReference>
<sequence length="110" mass="12033">MTYEQFDVIVVPFPFTDTDTAKRRPALVLSNAQRFNVVVGHSVMAMITTASHSSWALDVPLNDLEPAGLAVPSIVRMKLFTLDHTLVLKRIGYLSAPDQSAVSDSLASLF</sequence>
<reference evidence="3 4" key="1">
    <citation type="journal article" date="2016" name="Biochim. Biophys. Acta">
        <title>Characterization of red-shifted phycobilisomes isolated from the chlorophyll f-containing cyanobacterium Halomicronema hongdechloris.</title>
        <authorList>
            <person name="Li Y."/>
            <person name="Lin Y."/>
            <person name="Garvey C.J."/>
            <person name="Birch D."/>
            <person name="Corkery R.W."/>
            <person name="Loughlin P.C."/>
            <person name="Scheer H."/>
            <person name="Willows R.D."/>
            <person name="Chen M."/>
        </authorList>
    </citation>
    <scope>NUCLEOTIDE SEQUENCE [LARGE SCALE GENOMIC DNA]</scope>
    <source>
        <strain evidence="3 4">C2206</strain>
    </source>
</reference>
<accession>A0A1Z3HU11</accession>
<dbReference type="STRING" id="1641165.XM38_02300"/>
<gene>
    <name evidence="3" type="ORF">XM38_047240</name>
</gene>
<evidence type="ECO:0000256" key="1">
    <source>
        <dbReference type="ARBA" id="ARBA00007521"/>
    </source>
</evidence>
<dbReference type="EMBL" id="CP021983">
    <property type="protein sequence ID" value="ASC73752.1"/>
    <property type="molecule type" value="Genomic_DNA"/>
</dbReference>
<proteinExistence type="inferred from homology"/>
<evidence type="ECO:0000256" key="2">
    <source>
        <dbReference type="ARBA" id="ARBA00022649"/>
    </source>
</evidence>
<evidence type="ECO:0000313" key="4">
    <source>
        <dbReference type="Proteomes" id="UP000191901"/>
    </source>
</evidence>
<dbReference type="KEGG" id="hhg:XM38_047240"/>
<organism evidence="3 4">
    <name type="scientific">Halomicronema hongdechloris C2206</name>
    <dbReference type="NCBI Taxonomy" id="1641165"/>
    <lineage>
        <taxon>Bacteria</taxon>
        <taxon>Bacillati</taxon>
        <taxon>Cyanobacteriota</taxon>
        <taxon>Cyanophyceae</taxon>
        <taxon>Nodosilineales</taxon>
        <taxon>Nodosilineaceae</taxon>
        <taxon>Halomicronema</taxon>
    </lineage>
</organism>
<name>A0A1Z3HU11_9CYAN</name>
<protein>
    <submittedName>
        <fullName evidence="3">Uncharacterized protein</fullName>
    </submittedName>
</protein>
<comment type="similarity">
    <text evidence="1">Belongs to the PemK/MazF family.</text>
</comment>
<dbReference type="Gene3D" id="2.30.30.110">
    <property type="match status" value="1"/>
</dbReference>
<keyword evidence="4" id="KW-1185">Reference proteome</keyword>
<dbReference type="SUPFAM" id="SSF50118">
    <property type="entry name" value="Cell growth inhibitor/plasmid maintenance toxic component"/>
    <property type="match status" value="1"/>
</dbReference>
<evidence type="ECO:0000313" key="3">
    <source>
        <dbReference type="EMBL" id="ASC73752.1"/>
    </source>
</evidence>
<keyword evidence="2" id="KW-1277">Toxin-antitoxin system</keyword>
<dbReference type="GO" id="GO:0003677">
    <property type="term" value="F:DNA binding"/>
    <property type="evidence" value="ECO:0007669"/>
    <property type="project" value="InterPro"/>
</dbReference>
<dbReference type="InterPro" id="IPR003477">
    <property type="entry name" value="PemK-like"/>
</dbReference>
<dbReference type="AlphaFoldDB" id="A0A1Z3HU11"/>
<dbReference type="RefSeq" id="WP_080805543.1">
    <property type="nucleotide sequence ID" value="NZ_CP021983.2"/>
</dbReference>
<dbReference type="Proteomes" id="UP000191901">
    <property type="component" value="Chromosome"/>
</dbReference>
<dbReference type="InterPro" id="IPR011067">
    <property type="entry name" value="Plasmid_toxin/cell-grow_inhib"/>
</dbReference>